<dbReference type="Proteomes" id="UP001189619">
    <property type="component" value="Chromosome"/>
</dbReference>
<name>A0AA48M790_9BACL</name>
<feature type="transmembrane region" description="Helical" evidence="7">
    <location>
        <begin position="295"/>
        <end position="318"/>
    </location>
</feature>
<comment type="subcellular location">
    <subcellularLocation>
        <location evidence="1">Cell membrane</location>
        <topology evidence="1">Multi-pass membrane protein</topology>
    </subcellularLocation>
</comment>
<dbReference type="SUPFAM" id="SSF103473">
    <property type="entry name" value="MFS general substrate transporter"/>
    <property type="match status" value="1"/>
</dbReference>
<organism evidence="8 9">
    <name type="scientific">Brevibacillus aydinogluensis</name>
    <dbReference type="NCBI Taxonomy" id="927786"/>
    <lineage>
        <taxon>Bacteria</taxon>
        <taxon>Bacillati</taxon>
        <taxon>Bacillota</taxon>
        <taxon>Bacilli</taxon>
        <taxon>Bacillales</taxon>
        <taxon>Paenibacillaceae</taxon>
        <taxon>Brevibacillus</taxon>
    </lineage>
</organism>
<evidence type="ECO:0000256" key="5">
    <source>
        <dbReference type="ARBA" id="ARBA00022989"/>
    </source>
</evidence>
<feature type="transmembrane region" description="Helical" evidence="7">
    <location>
        <begin position="357"/>
        <end position="379"/>
    </location>
</feature>
<feature type="transmembrane region" description="Helical" evidence="7">
    <location>
        <begin position="51"/>
        <end position="75"/>
    </location>
</feature>
<sequence length="427" mass="45598">MNGLPLSRFTGMLATNSSLRNLWLARAVSALGDYVYSVALMWFVYEQTHSALQTGLLFILKFLPEPFVGLYFGVLADRLNRRRLMQFSDLFQMLAMLLLGVLIASGSFHMWHLYVITICASMAGTLFRIAQTSLIPDLVGRHELVSANALLSVTMQLMRMIGATLGGILVAIIGVAGTIEINALSFLVSLAFVQRIRHDKAQPAASSASAKSVNSEIKEGLNWLVNNKIVLLLMLLGTLANVALAPTNVLPPMLIQREFHGDARMLGWFETSIALGLLLGGILVGTLSPKKVGRWFLAGLGLEAVGMLSVAVAPFAWMAYAGNFLLGIGVMVCNIPLSTLMQTLIPDRMRGRVNSMTSIAFNISIPITYGGIGALADVIGAKPSYGLGALLLALCAAIGGMNAGLRSFDLGEGQKAGEANEDAGQAV</sequence>
<keyword evidence="9" id="KW-1185">Reference proteome</keyword>
<keyword evidence="6 7" id="KW-0472">Membrane</keyword>
<reference evidence="8" key="1">
    <citation type="submission" date="2023-07" db="EMBL/GenBank/DDBJ databases">
        <authorList>
            <person name="Ivanov I."/>
            <person name="Teneva D."/>
            <person name="Stoikov I."/>
        </authorList>
    </citation>
    <scope>NUCLEOTIDE SEQUENCE</scope>
    <source>
        <strain evidence="8">4475</strain>
    </source>
</reference>
<feature type="transmembrane region" description="Helical" evidence="7">
    <location>
        <begin position="21"/>
        <end position="45"/>
    </location>
</feature>
<evidence type="ECO:0000256" key="6">
    <source>
        <dbReference type="ARBA" id="ARBA00023136"/>
    </source>
</evidence>
<dbReference type="CDD" id="cd06173">
    <property type="entry name" value="MFS_MefA_like"/>
    <property type="match status" value="1"/>
</dbReference>
<evidence type="ECO:0000313" key="9">
    <source>
        <dbReference type="Proteomes" id="UP001189619"/>
    </source>
</evidence>
<feature type="transmembrane region" description="Helical" evidence="7">
    <location>
        <begin position="229"/>
        <end position="246"/>
    </location>
</feature>
<feature type="transmembrane region" description="Helical" evidence="7">
    <location>
        <begin position="266"/>
        <end position="288"/>
    </location>
</feature>
<dbReference type="GO" id="GO:0005886">
    <property type="term" value="C:plasma membrane"/>
    <property type="evidence" value="ECO:0007669"/>
    <property type="project" value="UniProtKB-SubCell"/>
</dbReference>
<evidence type="ECO:0000256" key="7">
    <source>
        <dbReference type="SAM" id="Phobius"/>
    </source>
</evidence>
<dbReference type="PANTHER" id="PTHR23513:SF6">
    <property type="entry name" value="MAJOR FACILITATOR SUPERFAMILY ASSOCIATED DOMAIN-CONTAINING PROTEIN"/>
    <property type="match status" value="1"/>
</dbReference>
<dbReference type="KEGG" id="bayd:BSPP4475_04605"/>
<feature type="transmembrane region" description="Helical" evidence="7">
    <location>
        <begin position="168"/>
        <end position="193"/>
    </location>
</feature>
<keyword evidence="3" id="KW-1003">Cell membrane</keyword>
<keyword evidence="5 7" id="KW-1133">Transmembrane helix</keyword>
<feature type="transmembrane region" description="Helical" evidence="7">
    <location>
        <begin position="385"/>
        <end position="405"/>
    </location>
</feature>
<dbReference type="Gene3D" id="1.20.1250.20">
    <property type="entry name" value="MFS general substrate transporter like domains"/>
    <property type="match status" value="1"/>
</dbReference>
<dbReference type="AlphaFoldDB" id="A0AA48M790"/>
<gene>
    <name evidence="8" type="ORF">BSPP4475_04605</name>
</gene>
<evidence type="ECO:0000256" key="4">
    <source>
        <dbReference type="ARBA" id="ARBA00022692"/>
    </source>
</evidence>
<proteinExistence type="predicted"/>
<feature type="transmembrane region" description="Helical" evidence="7">
    <location>
        <begin position="324"/>
        <end position="345"/>
    </location>
</feature>
<evidence type="ECO:0000256" key="2">
    <source>
        <dbReference type="ARBA" id="ARBA00022448"/>
    </source>
</evidence>
<evidence type="ECO:0000256" key="3">
    <source>
        <dbReference type="ARBA" id="ARBA00022475"/>
    </source>
</evidence>
<dbReference type="InterPro" id="IPR036259">
    <property type="entry name" value="MFS_trans_sf"/>
</dbReference>
<accession>A0AA48M790</accession>
<evidence type="ECO:0000256" key="1">
    <source>
        <dbReference type="ARBA" id="ARBA00004651"/>
    </source>
</evidence>
<protein>
    <submittedName>
        <fullName evidence="8">MFS transporter</fullName>
    </submittedName>
</protein>
<keyword evidence="2" id="KW-0813">Transport</keyword>
<dbReference type="PANTHER" id="PTHR23513">
    <property type="entry name" value="INTEGRAL MEMBRANE EFFLUX PROTEIN-RELATED"/>
    <property type="match status" value="1"/>
</dbReference>
<evidence type="ECO:0000313" key="8">
    <source>
        <dbReference type="EMBL" id="CAJ1001606.1"/>
    </source>
</evidence>
<dbReference type="InterPro" id="IPR010290">
    <property type="entry name" value="TM_effector"/>
</dbReference>
<dbReference type="RefSeq" id="WP_171565989.1">
    <property type="nucleotide sequence ID" value="NZ_OY569118.1"/>
</dbReference>
<dbReference type="Pfam" id="PF05977">
    <property type="entry name" value="MFS_3"/>
    <property type="match status" value="1"/>
</dbReference>
<dbReference type="EMBL" id="OY569118">
    <property type="protein sequence ID" value="CAJ1001606.1"/>
    <property type="molecule type" value="Genomic_DNA"/>
</dbReference>
<keyword evidence="4 7" id="KW-0812">Transmembrane</keyword>